<keyword evidence="1" id="KW-0812">Transmembrane</keyword>
<dbReference type="AlphaFoldDB" id="A0A383EG75"/>
<dbReference type="EMBL" id="UINC01225163">
    <property type="protein sequence ID" value="SVE55108.1"/>
    <property type="molecule type" value="Genomic_DNA"/>
</dbReference>
<keyword evidence="1" id="KW-0472">Membrane</keyword>
<evidence type="ECO:0000256" key="1">
    <source>
        <dbReference type="SAM" id="Phobius"/>
    </source>
</evidence>
<protein>
    <submittedName>
        <fullName evidence="2">Uncharacterized protein</fullName>
    </submittedName>
</protein>
<proteinExistence type="predicted"/>
<organism evidence="2">
    <name type="scientific">marine metagenome</name>
    <dbReference type="NCBI Taxonomy" id="408172"/>
    <lineage>
        <taxon>unclassified sequences</taxon>
        <taxon>metagenomes</taxon>
        <taxon>ecological metagenomes</taxon>
    </lineage>
</organism>
<keyword evidence="1" id="KW-1133">Transmembrane helix</keyword>
<evidence type="ECO:0000313" key="2">
    <source>
        <dbReference type="EMBL" id="SVE55108.1"/>
    </source>
</evidence>
<name>A0A383EG75_9ZZZZ</name>
<accession>A0A383EG75</accession>
<gene>
    <name evidence="2" type="ORF">METZ01_LOCUS507962</name>
</gene>
<sequence>MTKIVSIINICGVFNYKKNTSKSKFFMLYGYLYYISLGRSISQLV</sequence>
<feature type="transmembrane region" description="Helical" evidence="1">
    <location>
        <begin position="25"/>
        <end position="42"/>
    </location>
</feature>
<reference evidence="2" key="1">
    <citation type="submission" date="2018-05" db="EMBL/GenBank/DDBJ databases">
        <authorList>
            <person name="Lanie J.A."/>
            <person name="Ng W.-L."/>
            <person name="Kazmierczak K.M."/>
            <person name="Andrzejewski T.M."/>
            <person name="Davidsen T.M."/>
            <person name="Wayne K.J."/>
            <person name="Tettelin H."/>
            <person name="Glass J.I."/>
            <person name="Rusch D."/>
            <person name="Podicherti R."/>
            <person name="Tsui H.-C.T."/>
            <person name="Winkler M.E."/>
        </authorList>
    </citation>
    <scope>NUCLEOTIDE SEQUENCE</scope>
</reference>